<evidence type="ECO:0000259" key="15">
    <source>
        <dbReference type="PROSITE" id="PS50041"/>
    </source>
</evidence>
<dbReference type="PROSITE" id="PS50963">
    <property type="entry name" value="LINK_2"/>
    <property type="match status" value="2"/>
</dbReference>
<dbReference type="SUPFAM" id="SSF48726">
    <property type="entry name" value="Immunoglobulin"/>
    <property type="match status" value="1"/>
</dbReference>
<evidence type="ECO:0000259" key="16">
    <source>
        <dbReference type="PROSITE" id="PS50835"/>
    </source>
</evidence>
<dbReference type="SMART" id="SM00032">
    <property type="entry name" value="CCP"/>
    <property type="match status" value="1"/>
</dbReference>
<dbReference type="InterPro" id="IPR016187">
    <property type="entry name" value="CTDL_fold"/>
</dbReference>
<feature type="domain" description="EGF-like" evidence="14">
    <location>
        <begin position="1348"/>
        <end position="1383"/>
    </location>
</feature>
<feature type="region of interest" description="Disordered" evidence="12">
    <location>
        <begin position="487"/>
        <end position="590"/>
    </location>
</feature>
<dbReference type="InterPro" id="IPR013106">
    <property type="entry name" value="Ig_V-set"/>
</dbReference>
<keyword evidence="5" id="KW-0654">Proteoglycan</keyword>
<dbReference type="CDD" id="cd00054">
    <property type="entry name" value="EGF_CA"/>
    <property type="match status" value="1"/>
</dbReference>
<dbReference type="GO" id="GO:0007417">
    <property type="term" value="P:central nervous system development"/>
    <property type="evidence" value="ECO:0007669"/>
    <property type="project" value="TreeGrafter"/>
</dbReference>
<dbReference type="PROSITE" id="PS00022">
    <property type="entry name" value="EGF_1"/>
    <property type="match status" value="1"/>
</dbReference>
<evidence type="ECO:0000256" key="10">
    <source>
        <dbReference type="PROSITE-ProRule" id="PRU00302"/>
    </source>
</evidence>
<dbReference type="InterPro" id="IPR000742">
    <property type="entry name" value="EGF"/>
</dbReference>
<feature type="domain" description="Sushi" evidence="17">
    <location>
        <begin position="1514"/>
        <end position="1574"/>
    </location>
</feature>
<feature type="domain" description="Link" evidence="18">
    <location>
        <begin position="277"/>
        <end position="373"/>
    </location>
</feature>
<evidence type="ECO:0000256" key="5">
    <source>
        <dbReference type="ARBA" id="ARBA00022974"/>
    </source>
</evidence>
<feature type="domain" description="Link" evidence="18">
    <location>
        <begin position="176"/>
        <end position="271"/>
    </location>
</feature>
<keyword evidence="10" id="KW-0768">Sushi</keyword>
<dbReference type="FunFam" id="3.10.100.10:FF:000002">
    <property type="entry name" value="Hyaluronan proteoglycan link protein 1"/>
    <property type="match status" value="1"/>
</dbReference>
<keyword evidence="4" id="KW-0677">Repeat</keyword>
<dbReference type="CDD" id="cd00033">
    <property type="entry name" value="CCP"/>
    <property type="match status" value="1"/>
</dbReference>
<sequence length="1608" mass="173132">MNSSGPLPPFSSFTCRLDVSLPVLLCAVCLLVLPSSSTHHQESDDSKLLQVTIPSTPPVVSVLGGSLTLPCLVSLAHPPPSPSTNGRHAVLSLPRVKWSVLTHGHETEILVARGDRVRVSEAYKDRALLLNYASSPADLTLRLEGLRQNDTGFYRCEVQQGLEDAHDVAQIQVKGVVFHYRDASSRYAFTFERARRACEEIGAEIATPEQLLAAYHSGYEQCDAGWLSDSSVRYPIQMPRERCFGGMDGLPGVRNYGLLEPDELYDVYCYVENINGEVFHGSAPQRFTFWEAEAYCLSHGAELVTTAQLYVAWNDGLNLCSPGWLADGSVRYPIVTPRERCGGGEPGVRTVYRYSNQTGFPEVHTRHDVYCFRSDNGAHTESPQDFVATEPEDIGQDIVFVTNPAEEEEFIQSEATAKEGDEAYHAQTANPVKREPVEAQPPTLRYDKEPLLTTDLHQTVTPPSEHQEHVDTVEDTWEVIEKAIIPESHQPAPEGNPDHEESPALPTTSPKTDGVVTVDEDSTSPTTDATSPESEEPSQRHISVTESPATPAVNATSGTDANELLSSSPQVPQEGELPVSQVDHTPDIHLELASEAELVYSSTSYGVSGRPEEASAGSVEEMSAVTTSTHDEETDIHANTTSLPSFENSTPENHPTEEESGEESANPLLDEEDSVSSSLVGMETTATSELVPSSDSGYDPGPELPGVTVESSIPVGHGDEDSSGTSEETATDDLTDQSGHIHPAEPPTAELITVTGDSGVNAPVLSTDPVTLSTSTVSVTLSPTSADVEAGSPEIITFVPESNISSGAEPLKDVQDRLEQEVLGEGPEVFLSTTQNITDSDPVGVEQDGGEESGDSSGENSEVKPELLSTSSSLSTDHTDAEDATDTPSDVEDATDTPSDVEDATDTPSDAEDATDTPSDVEHATDTPSDVEHATDTPSDVEHATDTPSDVEHATDTPSDVEDATDTPSDVEDATDTPSDVEHVTDTPSDAEDATDTPSDVEHATDTPSDAEHATDTPSDVEHATDTPSDAEDATVTPSDVEDATDTPSDVEDATDTPSDVEHATDTPSDVEHATDTPSDAEDATVTPSDVEDATDTPSDVEDATDTPSDVEHATDTPSDVEDATDTPSDVEDATDTPSDVEDATDTPSDVEDASDTPSDVEDATDTPSDVEDATDTPSDVEDATDTPSDVEDATDTPSDVEDATDTPSDVEDSTDTPSDVRITLIPRLTLTPDWEPEPSSSTPQESRSDLEYSAEPPVAEESDDEVVTQISTSNVSSYIEHGSEGGEGETSTDSVKMCTWRPDEEDNTGPTLTAGSSDVTAYPEYPAMAASRPAARVSAAKPGTISAADSCLENPCLNGGTCVDGEPVRCFCLSGYGGDLCQTDLEVCESGWDKFQGFCYHHFVKRQSWEAAEQHCRLCGGHLLSVMTPEEQDYVNDKYREYQWIGLNDRTIEGDFRWSDGNPLLYENWYRGQPDSYFLSGEDCAVMVWHDDGHWSDVPCNYHLSYTCKKSASSCSEPPKVPKAKVFGKKRLRYETNTKVRYFCEGGYVQKRNPVIKCLPGGQWEEPLITCIPTRWMDGDSVTSPPHQQEEVTEKAAPLFWDIAWNV</sequence>
<dbReference type="InterPro" id="IPR007110">
    <property type="entry name" value="Ig-like_dom"/>
</dbReference>
<evidence type="ECO:0000256" key="12">
    <source>
        <dbReference type="SAM" id="MobiDB-lite"/>
    </source>
</evidence>
<dbReference type="InterPro" id="IPR001304">
    <property type="entry name" value="C-type_lectin-like"/>
</dbReference>
<keyword evidence="2" id="KW-0964">Secreted</keyword>
<feature type="region of interest" description="Disordered" evidence="12">
    <location>
        <begin position="417"/>
        <end position="444"/>
    </location>
</feature>
<feature type="signal peptide" evidence="13">
    <location>
        <begin position="1"/>
        <end position="37"/>
    </location>
</feature>
<dbReference type="FunFam" id="3.10.100.10:FF:000011">
    <property type="entry name" value="Aggrecan core protein"/>
    <property type="match status" value="1"/>
</dbReference>
<organism evidence="19 20">
    <name type="scientific">Zoarces viviparus</name>
    <name type="common">Viviparous eelpout</name>
    <name type="synonym">Blennius viviparus</name>
    <dbReference type="NCBI Taxonomy" id="48416"/>
    <lineage>
        <taxon>Eukaryota</taxon>
        <taxon>Metazoa</taxon>
        <taxon>Chordata</taxon>
        <taxon>Craniata</taxon>
        <taxon>Vertebrata</taxon>
        <taxon>Euteleostomi</taxon>
        <taxon>Actinopterygii</taxon>
        <taxon>Neopterygii</taxon>
        <taxon>Teleostei</taxon>
        <taxon>Neoteleostei</taxon>
        <taxon>Acanthomorphata</taxon>
        <taxon>Eupercaria</taxon>
        <taxon>Perciformes</taxon>
        <taxon>Cottioidei</taxon>
        <taxon>Zoarcales</taxon>
        <taxon>Zoarcidae</taxon>
        <taxon>Zoarcinae</taxon>
        <taxon>Zoarces</taxon>
    </lineage>
</organism>
<evidence type="ECO:0000259" key="14">
    <source>
        <dbReference type="PROSITE" id="PS50026"/>
    </source>
</evidence>
<dbReference type="SUPFAM" id="SSF57535">
    <property type="entry name" value="Complement control module/SCR domain"/>
    <property type="match status" value="1"/>
</dbReference>
<dbReference type="PROSITE" id="PS01241">
    <property type="entry name" value="LINK_1"/>
    <property type="match status" value="2"/>
</dbReference>
<feature type="disulfide bond" evidence="11">
    <location>
        <begin position="222"/>
        <end position="243"/>
    </location>
</feature>
<feature type="domain" description="Ig-like" evidence="16">
    <location>
        <begin position="54"/>
        <end position="172"/>
    </location>
</feature>
<dbReference type="PANTHER" id="PTHR22804">
    <property type="entry name" value="AGGRECAN/VERSICAN PROTEOGLYCAN"/>
    <property type="match status" value="1"/>
</dbReference>
<dbReference type="InterPro" id="IPR036179">
    <property type="entry name" value="Ig-like_dom_sf"/>
</dbReference>
<dbReference type="Gene3D" id="2.10.70.10">
    <property type="entry name" value="Complement Module, domain 1"/>
    <property type="match status" value="1"/>
</dbReference>
<feature type="compositionally biased region" description="Basic and acidic residues" evidence="12">
    <location>
        <begin position="810"/>
        <end position="820"/>
    </location>
</feature>
<feature type="compositionally biased region" description="Acidic residues" evidence="12">
    <location>
        <begin position="1040"/>
        <end position="1055"/>
    </location>
</feature>
<feature type="disulfide bond" evidence="11">
    <location>
        <begin position="320"/>
        <end position="341"/>
    </location>
</feature>
<feature type="compositionally biased region" description="Acidic residues" evidence="12">
    <location>
        <begin position="880"/>
        <end position="915"/>
    </location>
</feature>
<dbReference type="FunFam" id="3.10.100.10:FF:000003">
    <property type="entry name" value="Versican core protein"/>
    <property type="match status" value="1"/>
</dbReference>
<evidence type="ECO:0000256" key="13">
    <source>
        <dbReference type="SAM" id="SignalP"/>
    </source>
</evidence>
<dbReference type="SMART" id="SM00181">
    <property type="entry name" value="EGF"/>
    <property type="match status" value="1"/>
</dbReference>
<protein>
    <recommendedName>
        <fullName evidence="21">Brevican core protein-like</fullName>
    </recommendedName>
</protein>
<dbReference type="GO" id="GO:0001501">
    <property type="term" value="P:skeletal system development"/>
    <property type="evidence" value="ECO:0007669"/>
    <property type="project" value="TreeGrafter"/>
</dbReference>
<keyword evidence="8" id="KW-0393">Immunoglobulin domain</keyword>
<dbReference type="PROSITE" id="PS50026">
    <property type="entry name" value="EGF_3"/>
    <property type="match status" value="1"/>
</dbReference>
<dbReference type="CDD" id="cd03520">
    <property type="entry name" value="Link_domain_CSPGs_modules_2_4"/>
    <property type="match status" value="1"/>
</dbReference>
<dbReference type="SMART" id="SM00445">
    <property type="entry name" value="LINK"/>
    <property type="match status" value="2"/>
</dbReference>
<dbReference type="GO" id="GO:0002052">
    <property type="term" value="P:positive regulation of neuroblast proliferation"/>
    <property type="evidence" value="ECO:0007669"/>
    <property type="project" value="TreeGrafter"/>
</dbReference>
<keyword evidence="3 13" id="KW-0732">Signal</keyword>
<dbReference type="PROSITE" id="PS50041">
    <property type="entry name" value="C_TYPE_LECTIN_2"/>
    <property type="match status" value="1"/>
</dbReference>
<dbReference type="InterPro" id="IPR013783">
    <property type="entry name" value="Ig-like_fold"/>
</dbReference>
<comment type="caution">
    <text evidence="9">Lacks conserved residue(s) required for the propagation of feature annotation.</text>
</comment>
<dbReference type="InterPro" id="IPR050691">
    <property type="entry name" value="Hyaluronan_bind_Proteoglycan"/>
</dbReference>
<dbReference type="SUPFAM" id="SSF56436">
    <property type="entry name" value="C-type lectin-like"/>
    <property type="match status" value="3"/>
</dbReference>
<dbReference type="InterPro" id="IPR000436">
    <property type="entry name" value="Sushi_SCR_CCP_dom"/>
</dbReference>
<evidence type="ECO:0000256" key="3">
    <source>
        <dbReference type="ARBA" id="ARBA00022729"/>
    </source>
</evidence>
<dbReference type="FunFam" id="2.10.70.10:FF:000003">
    <property type="entry name" value="Versican core protein"/>
    <property type="match status" value="1"/>
</dbReference>
<dbReference type="Pfam" id="PF00084">
    <property type="entry name" value="Sushi"/>
    <property type="match status" value="1"/>
</dbReference>
<dbReference type="PROSITE" id="PS50835">
    <property type="entry name" value="IG_LIKE"/>
    <property type="match status" value="1"/>
</dbReference>
<dbReference type="Gene3D" id="3.10.100.10">
    <property type="entry name" value="Mannose-Binding Protein A, subunit A"/>
    <property type="match status" value="3"/>
</dbReference>
<feature type="compositionally biased region" description="Acidic residues" evidence="12">
    <location>
        <begin position="1090"/>
        <end position="1105"/>
    </location>
</feature>
<dbReference type="EMBL" id="JBCEZU010000597">
    <property type="protein sequence ID" value="KAK9514382.1"/>
    <property type="molecule type" value="Genomic_DNA"/>
</dbReference>
<feature type="region of interest" description="Disordered" evidence="12">
    <location>
        <begin position="800"/>
        <end position="1266"/>
    </location>
</feature>
<feature type="compositionally biased region" description="Basic and acidic residues" evidence="12">
    <location>
        <begin position="1000"/>
        <end position="1025"/>
    </location>
</feature>
<dbReference type="Pfam" id="PF00059">
    <property type="entry name" value="Lectin_C"/>
    <property type="match status" value="1"/>
</dbReference>
<dbReference type="Pfam" id="PF00193">
    <property type="entry name" value="Xlink"/>
    <property type="match status" value="2"/>
</dbReference>
<dbReference type="PROSITE" id="PS01186">
    <property type="entry name" value="EGF_2"/>
    <property type="match status" value="1"/>
</dbReference>
<gene>
    <name evidence="19" type="ORF">VZT92_027854</name>
</gene>
<name>A0AAW1DW76_ZOAVI</name>
<evidence type="ECO:0000256" key="1">
    <source>
        <dbReference type="ARBA" id="ARBA00004613"/>
    </source>
</evidence>
<proteinExistence type="predicted"/>
<comment type="caution">
    <text evidence="19">The sequence shown here is derived from an EMBL/GenBank/DDBJ whole genome shotgun (WGS) entry which is preliminary data.</text>
</comment>
<comment type="subcellular location">
    <subcellularLocation>
        <location evidence="1">Secreted</location>
    </subcellularLocation>
</comment>
<dbReference type="SMART" id="SM00409">
    <property type="entry name" value="IG"/>
    <property type="match status" value="1"/>
</dbReference>
<dbReference type="Gene3D" id="2.60.40.10">
    <property type="entry name" value="Immunoglobulins"/>
    <property type="match status" value="1"/>
</dbReference>
<dbReference type="GO" id="GO:0005615">
    <property type="term" value="C:extracellular space"/>
    <property type="evidence" value="ECO:0007669"/>
    <property type="project" value="TreeGrafter"/>
</dbReference>
<dbReference type="InterPro" id="IPR018378">
    <property type="entry name" value="C-type_lectin_CS"/>
</dbReference>
<dbReference type="Pfam" id="PF07686">
    <property type="entry name" value="V-set"/>
    <property type="match status" value="1"/>
</dbReference>
<keyword evidence="7" id="KW-0325">Glycoprotein</keyword>
<feature type="compositionally biased region" description="Basic and acidic residues" evidence="12">
    <location>
        <begin position="1060"/>
        <end position="1075"/>
    </location>
</feature>
<feature type="compositionally biased region" description="Polar residues" evidence="12">
    <location>
        <begin position="540"/>
        <end position="571"/>
    </location>
</feature>
<feature type="compositionally biased region" description="Basic and acidic residues" evidence="12">
    <location>
        <begin position="920"/>
        <end position="955"/>
    </location>
</feature>
<evidence type="ECO:0000256" key="4">
    <source>
        <dbReference type="ARBA" id="ARBA00022737"/>
    </source>
</evidence>
<feature type="compositionally biased region" description="Low complexity" evidence="12">
    <location>
        <begin position="523"/>
        <end position="532"/>
    </location>
</feature>
<dbReference type="Gene3D" id="2.10.25.10">
    <property type="entry name" value="Laminin"/>
    <property type="match status" value="1"/>
</dbReference>
<evidence type="ECO:0000313" key="20">
    <source>
        <dbReference type="Proteomes" id="UP001488805"/>
    </source>
</evidence>
<feature type="region of interest" description="Disordered" evidence="12">
    <location>
        <begin position="604"/>
        <end position="750"/>
    </location>
</feature>
<evidence type="ECO:0008006" key="21">
    <source>
        <dbReference type="Google" id="ProtNLM"/>
    </source>
</evidence>
<feature type="compositionally biased region" description="Polar residues" evidence="12">
    <location>
        <begin position="637"/>
        <end position="653"/>
    </location>
</feature>
<dbReference type="Proteomes" id="UP001488805">
    <property type="component" value="Unassembled WGS sequence"/>
</dbReference>
<dbReference type="InterPro" id="IPR003599">
    <property type="entry name" value="Ig_sub"/>
</dbReference>
<keyword evidence="9" id="KW-0245">EGF-like domain</keyword>
<evidence type="ECO:0000259" key="17">
    <source>
        <dbReference type="PROSITE" id="PS50923"/>
    </source>
</evidence>
<evidence type="ECO:0000256" key="2">
    <source>
        <dbReference type="ARBA" id="ARBA00022525"/>
    </source>
</evidence>
<evidence type="ECO:0000256" key="11">
    <source>
        <dbReference type="PROSITE-ProRule" id="PRU00323"/>
    </source>
</evidence>
<evidence type="ECO:0000256" key="8">
    <source>
        <dbReference type="ARBA" id="ARBA00023319"/>
    </source>
</evidence>
<dbReference type="InterPro" id="IPR016186">
    <property type="entry name" value="C-type_lectin-like/link_sf"/>
</dbReference>
<evidence type="ECO:0000313" key="19">
    <source>
        <dbReference type="EMBL" id="KAK9514382.1"/>
    </source>
</evidence>
<dbReference type="GO" id="GO:0045202">
    <property type="term" value="C:synapse"/>
    <property type="evidence" value="ECO:0007669"/>
    <property type="project" value="TreeGrafter"/>
</dbReference>
<dbReference type="GO" id="GO:0005540">
    <property type="term" value="F:hyaluronic acid binding"/>
    <property type="evidence" value="ECO:0007669"/>
    <property type="project" value="InterPro"/>
</dbReference>
<dbReference type="CDD" id="cd03517">
    <property type="entry name" value="Link_domain_CSPGs_modules_1_3"/>
    <property type="match status" value="1"/>
</dbReference>
<feature type="domain" description="C-type lectin" evidence="15">
    <location>
        <begin position="1396"/>
        <end position="1510"/>
    </location>
</feature>
<accession>A0AAW1DW76</accession>
<dbReference type="Pfam" id="PF00008">
    <property type="entry name" value="EGF"/>
    <property type="match status" value="1"/>
</dbReference>
<reference evidence="19 20" key="1">
    <citation type="journal article" date="2024" name="Genome Biol. Evol.">
        <title>Chromosome-level genome assembly of the viviparous eelpout Zoarces viviparus.</title>
        <authorList>
            <person name="Fuhrmann N."/>
            <person name="Brasseur M.V."/>
            <person name="Bakowski C.E."/>
            <person name="Podsiadlowski L."/>
            <person name="Prost S."/>
            <person name="Krehenwinkel H."/>
            <person name="Mayer C."/>
        </authorList>
    </citation>
    <scope>NUCLEOTIDE SEQUENCE [LARGE SCALE GENOMIC DNA]</scope>
    <source>
        <strain evidence="19">NO-MEL_2022_Ind0_liver</strain>
    </source>
</reference>
<keyword evidence="20" id="KW-1185">Reference proteome</keyword>
<dbReference type="InterPro" id="IPR035976">
    <property type="entry name" value="Sushi/SCR/CCP_sf"/>
</dbReference>
<keyword evidence="6 9" id="KW-1015">Disulfide bond</keyword>
<dbReference type="GO" id="GO:0010001">
    <property type="term" value="P:glial cell differentiation"/>
    <property type="evidence" value="ECO:0007669"/>
    <property type="project" value="TreeGrafter"/>
</dbReference>
<feature type="compositionally biased region" description="Acidic residues" evidence="12">
    <location>
        <begin position="959"/>
        <end position="975"/>
    </location>
</feature>
<dbReference type="PROSITE" id="PS50923">
    <property type="entry name" value="SUSHI"/>
    <property type="match status" value="1"/>
</dbReference>
<dbReference type="GO" id="GO:0072534">
    <property type="term" value="C:perineuronal net"/>
    <property type="evidence" value="ECO:0007669"/>
    <property type="project" value="TreeGrafter"/>
</dbReference>
<feature type="compositionally biased region" description="Polar residues" evidence="12">
    <location>
        <begin position="684"/>
        <end position="696"/>
    </location>
</feature>
<feature type="compositionally biased region" description="Low complexity" evidence="12">
    <location>
        <begin position="867"/>
        <end position="876"/>
    </location>
</feature>
<dbReference type="SMART" id="SM00034">
    <property type="entry name" value="CLECT"/>
    <property type="match status" value="1"/>
</dbReference>
<dbReference type="FunFam" id="2.60.40.10:FF:001192">
    <property type="entry name" value="Aggrecan core protein"/>
    <property type="match status" value="1"/>
</dbReference>
<evidence type="ECO:0000259" key="18">
    <source>
        <dbReference type="PROSITE" id="PS50963"/>
    </source>
</evidence>
<evidence type="ECO:0000256" key="7">
    <source>
        <dbReference type="ARBA" id="ARBA00023180"/>
    </source>
</evidence>
<evidence type="ECO:0000256" key="9">
    <source>
        <dbReference type="PROSITE-ProRule" id="PRU00076"/>
    </source>
</evidence>
<dbReference type="PROSITE" id="PS00615">
    <property type="entry name" value="C_TYPE_LECTIN_1"/>
    <property type="match status" value="1"/>
</dbReference>
<dbReference type="PANTHER" id="PTHR22804:SF41">
    <property type="entry name" value="BREVICAN CORE PROTEIN"/>
    <property type="match status" value="1"/>
</dbReference>
<feature type="chain" id="PRO_5043542035" description="Brevican core protein-like" evidence="13">
    <location>
        <begin position="38"/>
        <end position="1608"/>
    </location>
</feature>
<feature type="compositionally biased region" description="Acidic residues" evidence="12">
    <location>
        <begin position="1119"/>
        <end position="1215"/>
    </location>
</feature>
<evidence type="ECO:0000256" key="6">
    <source>
        <dbReference type="ARBA" id="ARBA00023157"/>
    </source>
</evidence>
<feature type="disulfide bond" evidence="9">
    <location>
        <begin position="1373"/>
        <end position="1382"/>
    </location>
</feature>
<feature type="disulfide bond" evidence="10">
    <location>
        <begin position="1516"/>
        <end position="1559"/>
    </location>
</feature>
<dbReference type="GO" id="GO:0007155">
    <property type="term" value="P:cell adhesion"/>
    <property type="evidence" value="ECO:0007669"/>
    <property type="project" value="InterPro"/>
</dbReference>
<dbReference type="PRINTS" id="PR01265">
    <property type="entry name" value="LINKMODULE"/>
</dbReference>
<dbReference type="InterPro" id="IPR000538">
    <property type="entry name" value="Link_dom"/>
</dbReference>
<feature type="disulfide bond" evidence="10">
    <location>
        <begin position="1545"/>
        <end position="1572"/>
    </location>
</feature>
<dbReference type="SMART" id="SM00406">
    <property type="entry name" value="IGv"/>
    <property type="match status" value="1"/>
</dbReference>